<comment type="caution">
    <text evidence="1">The sequence shown here is derived from an EMBL/GenBank/DDBJ whole genome shotgun (WGS) entry which is preliminary data.</text>
</comment>
<proteinExistence type="predicted"/>
<protein>
    <submittedName>
        <fullName evidence="1">Uncharacterized protein</fullName>
    </submittedName>
</protein>
<dbReference type="RefSeq" id="WP_338237598.1">
    <property type="nucleotide sequence ID" value="NZ_BQKE01000001.1"/>
</dbReference>
<accession>A0AAN4VYF9</accession>
<evidence type="ECO:0000313" key="1">
    <source>
        <dbReference type="EMBL" id="GJM62294.1"/>
    </source>
</evidence>
<evidence type="ECO:0000313" key="2">
    <source>
        <dbReference type="Proteomes" id="UP001310022"/>
    </source>
</evidence>
<dbReference type="AlphaFoldDB" id="A0AAN4VYF9"/>
<sequence length="77" mass="9269">MKHSPTNHLGFEFVRISELPIHQAGELLQWIPRNLIQSIRIDSQVWKDCVPYADYDFWFDFHFVYQQNKAGDLEFEI</sequence>
<dbReference type="Proteomes" id="UP001310022">
    <property type="component" value="Unassembled WGS sequence"/>
</dbReference>
<gene>
    <name evidence="1" type="ORF">PEDI_28460</name>
</gene>
<organism evidence="1 2">
    <name type="scientific">Persicobacter diffluens</name>
    <dbReference type="NCBI Taxonomy" id="981"/>
    <lineage>
        <taxon>Bacteria</taxon>
        <taxon>Pseudomonadati</taxon>
        <taxon>Bacteroidota</taxon>
        <taxon>Cytophagia</taxon>
        <taxon>Cytophagales</taxon>
        <taxon>Persicobacteraceae</taxon>
        <taxon>Persicobacter</taxon>
    </lineage>
</organism>
<keyword evidence="2" id="KW-1185">Reference proteome</keyword>
<reference evidence="1 2" key="1">
    <citation type="submission" date="2021-12" db="EMBL/GenBank/DDBJ databases">
        <title>Genome sequencing of bacteria with rrn-lacking chromosome and rrn-plasmid.</title>
        <authorList>
            <person name="Anda M."/>
            <person name="Iwasaki W."/>
        </authorList>
    </citation>
    <scope>NUCLEOTIDE SEQUENCE [LARGE SCALE GENOMIC DNA]</scope>
    <source>
        <strain evidence="1 2">NBRC 15940</strain>
    </source>
</reference>
<dbReference type="EMBL" id="BQKE01000001">
    <property type="protein sequence ID" value="GJM62294.1"/>
    <property type="molecule type" value="Genomic_DNA"/>
</dbReference>
<name>A0AAN4VYF9_9BACT</name>